<accession>A0A251SHF7</accession>
<proteinExistence type="inferred from homology"/>
<dbReference type="STRING" id="4232.A0A251SHF7"/>
<evidence type="ECO:0000256" key="3">
    <source>
        <dbReference type="ARBA" id="ARBA00022946"/>
    </source>
</evidence>
<protein>
    <submittedName>
        <fullName evidence="5">Putative mitochodrial transcription termination factor</fullName>
    </submittedName>
    <submittedName>
        <fullName evidence="4">Transcription regulator mTERF family</fullName>
    </submittedName>
</protein>
<dbReference type="InterPro" id="IPR038538">
    <property type="entry name" value="MTERF_sf"/>
</dbReference>
<gene>
    <name evidence="5" type="ORF">HannXRQ_Chr14g0437881</name>
    <name evidence="4" type="ORF">HanXRQr2_Chr17g0797621</name>
</gene>
<reference evidence="5" key="2">
    <citation type="submission" date="2017-02" db="EMBL/GenBank/DDBJ databases">
        <title>Sunflower complete genome.</title>
        <authorList>
            <person name="Langlade N."/>
            <person name="Munos S."/>
        </authorList>
    </citation>
    <scope>NUCLEOTIDE SEQUENCE [LARGE SCALE GENOMIC DNA]</scope>
    <source>
        <tissue evidence="5">Leaves</tissue>
    </source>
</reference>
<evidence type="ECO:0000313" key="4">
    <source>
        <dbReference type="EMBL" id="KAF5755000.1"/>
    </source>
</evidence>
<dbReference type="Gramene" id="mRNA:HanXRQr2_Chr17g0797621">
    <property type="protein sequence ID" value="CDS:HanXRQr2_Chr17g0797621.1"/>
    <property type="gene ID" value="HanXRQr2_Chr17g0797621"/>
</dbReference>
<dbReference type="GO" id="GO:0006353">
    <property type="term" value="P:DNA-templated transcription termination"/>
    <property type="evidence" value="ECO:0007669"/>
    <property type="project" value="UniProtKB-KW"/>
</dbReference>
<evidence type="ECO:0000256" key="2">
    <source>
        <dbReference type="ARBA" id="ARBA00022472"/>
    </source>
</evidence>
<keyword evidence="3" id="KW-0809">Transit peptide</keyword>
<evidence type="ECO:0000313" key="5">
    <source>
        <dbReference type="EMBL" id="OTF97735.1"/>
    </source>
</evidence>
<dbReference type="PANTHER" id="PTHR13068">
    <property type="entry name" value="CGI-12 PROTEIN-RELATED"/>
    <property type="match status" value="1"/>
</dbReference>
<dbReference type="PANTHER" id="PTHR13068:SF166">
    <property type="entry name" value="TRANSCRIPTION TERMINATION FACTOR MTERF15, MITOCHONDRIAL-LIKE"/>
    <property type="match status" value="1"/>
</dbReference>
<name>A0A251SHF7_HELAN</name>
<dbReference type="EMBL" id="MNCJ02000332">
    <property type="protein sequence ID" value="KAF5755000.1"/>
    <property type="molecule type" value="Genomic_DNA"/>
</dbReference>
<evidence type="ECO:0000256" key="1">
    <source>
        <dbReference type="ARBA" id="ARBA00007692"/>
    </source>
</evidence>
<keyword evidence="2" id="KW-0804">Transcription</keyword>
<dbReference type="OMA" id="LICRAKF"/>
<dbReference type="GO" id="GO:0003676">
    <property type="term" value="F:nucleic acid binding"/>
    <property type="evidence" value="ECO:0007669"/>
    <property type="project" value="InterPro"/>
</dbReference>
<reference evidence="4" key="3">
    <citation type="submission" date="2020-06" db="EMBL/GenBank/DDBJ databases">
        <title>Helianthus annuus Genome sequencing and assembly Release 2.</title>
        <authorList>
            <person name="Gouzy J."/>
            <person name="Langlade N."/>
            <person name="Munos S."/>
        </authorList>
    </citation>
    <scope>NUCLEOTIDE SEQUENCE</scope>
    <source>
        <tissue evidence="4">Leaves</tissue>
    </source>
</reference>
<dbReference type="InParanoid" id="A0A251SHF7"/>
<dbReference type="Proteomes" id="UP000215914">
    <property type="component" value="Chromosome 14"/>
</dbReference>
<keyword evidence="2" id="KW-0806">Transcription termination</keyword>
<dbReference type="SMART" id="SM00733">
    <property type="entry name" value="Mterf"/>
    <property type="match status" value="2"/>
</dbReference>
<keyword evidence="6" id="KW-1185">Reference proteome</keyword>
<sequence>MGTYEKWGWSKDEILMAFRTDPWCMMKSEEKIDTVMDYLVNKMGFETSVVAKNSLLISLSMEKRIIPRCVVFEYCLKKGLVTGWVCLELVVCRL</sequence>
<evidence type="ECO:0000313" key="6">
    <source>
        <dbReference type="Proteomes" id="UP000215914"/>
    </source>
</evidence>
<dbReference type="AlphaFoldDB" id="A0A251SHF7"/>
<dbReference type="Pfam" id="PF02536">
    <property type="entry name" value="mTERF"/>
    <property type="match status" value="1"/>
</dbReference>
<keyword evidence="2" id="KW-0805">Transcription regulation</keyword>
<comment type="similarity">
    <text evidence="1">Belongs to the mTERF family.</text>
</comment>
<dbReference type="Gene3D" id="1.25.70.10">
    <property type="entry name" value="Transcription termination factor 3, mitochondrial"/>
    <property type="match status" value="1"/>
</dbReference>
<dbReference type="InterPro" id="IPR003690">
    <property type="entry name" value="MTERF"/>
</dbReference>
<dbReference type="EMBL" id="CM007903">
    <property type="protein sequence ID" value="OTF97735.1"/>
    <property type="molecule type" value="Genomic_DNA"/>
</dbReference>
<reference evidence="4 6" key="1">
    <citation type="journal article" date="2017" name="Nature">
        <title>The sunflower genome provides insights into oil metabolism, flowering and Asterid evolution.</title>
        <authorList>
            <person name="Badouin H."/>
            <person name="Gouzy J."/>
            <person name="Grassa C.J."/>
            <person name="Murat F."/>
            <person name="Staton S.E."/>
            <person name="Cottret L."/>
            <person name="Lelandais-Briere C."/>
            <person name="Owens G.L."/>
            <person name="Carrere S."/>
            <person name="Mayjonade B."/>
            <person name="Legrand L."/>
            <person name="Gill N."/>
            <person name="Kane N.C."/>
            <person name="Bowers J.E."/>
            <person name="Hubner S."/>
            <person name="Bellec A."/>
            <person name="Berard A."/>
            <person name="Berges H."/>
            <person name="Blanchet N."/>
            <person name="Boniface M.C."/>
            <person name="Brunel D."/>
            <person name="Catrice O."/>
            <person name="Chaidir N."/>
            <person name="Claudel C."/>
            <person name="Donnadieu C."/>
            <person name="Faraut T."/>
            <person name="Fievet G."/>
            <person name="Helmstetter N."/>
            <person name="King M."/>
            <person name="Knapp S.J."/>
            <person name="Lai Z."/>
            <person name="Le Paslier M.C."/>
            <person name="Lippi Y."/>
            <person name="Lorenzon L."/>
            <person name="Mandel J.R."/>
            <person name="Marage G."/>
            <person name="Marchand G."/>
            <person name="Marquand E."/>
            <person name="Bret-Mestries E."/>
            <person name="Morien E."/>
            <person name="Nambeesan S."/>
            <person name="Nguyen T."/>
            <person name="Pegot-Espagnet P."/>
            <person name="Pouilly N."/>
            <person name="Raftis F."/>
            <person name="Sallet E."/>
            <person name="Schiex T."/>
            <person name="Thomas J."/>
            <person name="Vandecasteele C."/>
            <person name="Vares D."/>
            <person name="Vear F."/>
            <person name="Vautrin S."/>
            <person name="Crespi M."/>
            <person name="Mangin B."/>
            <person name="Burke J.M."/>
            <person name="Salse J."/>
            <person name="Munos S."/>
            <person name="Vincourt P."/>
            <person name="Rieseberg L.H."/>
            <person name="Langlade N.B."/>
        </authorList>
    </citation>
    <scope>NUCLEOTIDE SEQUENCE [LARGE SCALE GENOMIC DNA]</scope>
    <source>
        <strain evidence="6">cv. SF193</strain>
        <tissue evidence="4">Leaves</tissue>
    </source>
</reference>
<organism evidence="5 6">
    <name type="scientific">Helianthus annuus</name>
    <name type="common">Common sunflower</name>
    <dbReference type="NCBI Taxonomy" id="4232"/>
    <lineage>
        <taxon>Eukaryota</taxon>
        <taxon>Viridiplantae</taxon>
        <taxon>Streptophyta</taxon>
        <taxon>Embryophyta</taxon>
        <taxon>Tracheophyta</taxon>
        <taxon>Spermatophyta</taxon>
        <taxon>Magnoliopsida</taxon>
        <taxon>eudicotyledons</taxon>
        <taxon>Gunneridae</taxon>
        <taxon>Pentapetalae</taxon>
        <taxon>asterids</taxon>
        <taxon>campanulids</taxon>
        <taxon>Asterales</taxon>
        <taxon>Asteraceae</taxon>
        <taxon>Asteroideae</taxon>
        <taxon>Heliantheae alliance</taxon>
        <taxon>Heliantheae</taxon>
        <taxon>Helianthus</taxon>
    </lineage>
</organism>